<proteinExistence type="predicted"/>
<name>A0AAE0B0Q0_9ROSI</name>
<dbReference type="AlphaFoldDB" id="A0AAE0B0Q0"/>
<keyword evidence="3" id="KW-1185">Reference proteome</keyword>
<sequence length="232" mass="26833">MYSVRSGYRVALGMEELPGPSDYYRWKSWWDFLWKCCIPNKIKIFFWKAFHGWLPTATNFGFRHVQVVDRCVCCNGTGESSAHIFWFCKLAKSFWKQLLGVGVFYAVKEVEFSCIVIDVFAKVDRPIFELFVLAYWSLWTNKNNLVHGAGGWDAKSIADWVLRYRAEYHNAVVFSHKDVISCQPIFVHRGANSVAHELTQLALFLYEPHIWMEEVPASVVLFVLKDGAALAF</sequence>
<evidence type="ECO:0000259" key="1">
    <source>
        <dbReference type="Pfam" id="PF13966"/>
    </source>
</evidence>
<evidence type="ECO:0000313" key="2">
    <source>
        <dbReference type="EMBL" id="KAK3227187.1"/>
    </source>
</evidence>
<gene>
    <name evidence="2" type="ORF">Dsin_007049</name>
</gene>
<accession>A0AAE0B0Q0</accession>
<comment type="caution">
    <text evidence="2">The sequence shown here is derived from an EMBL/GenBank/DDBJ whole genome shotgun (WGS) entry which is preliminary data.</text>
</comment>
<dbReference type="EMBL" id="JANJYJ010000002">
    <property type="protein sequence ID" value="KAK3227187.1"/>
    <property type="molecule type" value="Genomic_DNA"/>
</dbReference>
<dbReference type="Proteomes" id="UP001281410">
    <property type="component" value="Unassembled WGS sequence"/>
</dbReference>
<organism evidence="2 3">
    <name type="scientific">Dipteronia sinensis</name>
    <dbReference type="NCBI Taxonomy" id="43782"/>
    <lineage>
        <taxon>Eukaryota</taxon>
        <taxon>Viridiplantae</taxon>
        <taxon>Streptophyta</taxon>
        <taxon>Embryophyta</taxon>
        <taxon>Tracheophyta</taxon>
        <taxon>Spermatophyta</taxon>
        <taxon>Magnoliopsida</taxon>
        <taxon>eudicotyledons</taxon>
        <taxon>Gunneridae</taxon>
        <taxon>Pentapetalae</taxon>
        <taxon>rosids</taxon>
        <taxon>malvids</taxon>
        <taxon>Sapindales</taxon>
        <taxon>Sapindaceae</taxon>
        <taxon>Hippocastanoideae</taxon>
        <taxon>Acereae</taxon>
        <taxon>Dipteronia</taxon>
    </lineage>
</organism>
<evidence type="ECO:0000313" key="3">
    <source>
        <dbReference type="Proteomes" id="UP001281410"/>
    </source>
</evidence>
<protein>
    <recommendedName>
        <fullName evidence="1">Reverse transcriptase zinc-binding domain-containing protein</fullName>
    </recommendedName>
</protein>
<reference evidence="2" key="1">
    <citation type="journal article" date="2023" name="Plant J.">
        <title>Genome sequences and population genomics provide insights into the demographic history, inbreeding, and mutation load of two 'living fossil' tree species of Dipteronia.</title>
        <authorList>
            <person name="Feng Y."/>
            <person name="Comes H.P."/>
            <person name="Chen J."/>
            <person name="Zhu S."/>
            <person name="Lu R."/>
            <person name="Zhang X."/>
            <person name="Li P."/>
            <person name="Qiu J."/>
            <person name="Olsen K.M."/>
            <person name="Qiu Y."/>
        </authorList>
    </citation>
    <scope>NUCLEOTIDE SEQUENCE</scope>
    <source>
        <strain evidence="2">NBL</strain>
    </source>
</reference>
<dbReference type="InterPro" id="IPR026960">
    <property type="entry name" value="RVT-Znf"/>
</dbReference>
<dbReference type="Pfam" id="PF13966">
    <property type="entry name" value="zf-RVT"/>
    <property type="match status" value="1"/>
</dbReference>
<feature type="domain" description="Reverse transcriptase zinc-binding" evidence="1">
    <location>
        <begin position="2"/>
        <end position="95"/>
    </location>
</feature>